<keyword evidence="1" id="KW-1133">Transmembrane helix</keyword>
<keyword evidence="1" id="KW-0472">Membrane</keyword>
<proteinExistence type="predicted"/>
<feature type="transmembrane region" description="Helical" evidence="1">
    <location>
        <begin position="364"/>
        <end position="390"/>
    </location>
</feature>
<keyword evidence="1" id="KW-0812">Transmembrane</keyword>
<feature type="transmembrane region" description="Helical" evidence="1">
    <location>
        <begin position="206"/>
        <end position="236"/>
    </location>
</feature>
<organism evidence="2 3">
    <name type="scientific">Spirosoma sordidisoli</name>
    <dbReference type="NCBI Taxonomy" id="2502893"/>
    <lineage>
        <taxon>Bacteria</taxon>
        <taxon>Pseudomonadati</taxon>
        <taxon>Bacteroidota</taxon>
        <taxon>Cytophagia</taxon>
        <taxon>Cytophagales</taxon>
        <taxon>Cytophagaceae</taxon>
        <taxon>Spirosoma</taxon>
    </lineage>
</organism>
<reference evidence="2 3" key="1">
    <citation type="submission" date="2019-01" db="EMBL/GenBank/DDBJ databases">
        <title>Spirosoma flava sp. nov., a propanil-degrading bacterium isolated from herbicide-contaminated soil.</title>
        <authorList>
            <person name="Zhang L."/>
            <person name="Jiang J.-D."/>
        </authorList>
    </citation>
    <scope>NUCLEOTIDE SEQUENCE [LARGE SCALE GENOMIC DNA]</scope>
    <source>
        <strain evidence="2 3">TY50</strain>
    </source>
</reference>
<feature type="transmembrane region" description="Helical" evidence="1">
    <location>
        <begin position="402"/>
        <end position="430"/>
    </location>
</feature>
<evidence type="ECO:0008006" key="4">
    <source>
        <dbReference type="Google" id="ProtNLM"/>
    </source>
</evidence>
<gene>
    <name evidence="2" type="ORF">EQG79_13955</name>
</gene>
<comment type="caution">
    <text evidence="2">The sequence shown here is derived from an EMBL/GenBank/DDBJ whole genome shotgun (WGS) entry which is preliminary data.</text>
</comment>
<name>A0A4V1RWB6_9BACT</name>
<feature type="transmembrane region" description="Helical" evidence="1">
    <location>
        <begin position="133"/>
        <end position="157"/>
    </location>
</feature>
<feature type="transmembrane region" description="Helical" evidence="1">
    <location>
        <begin position="248"/>
        <end position="266"/>
    </location>
</feature>
<evidence type="ECO:0000313" key="2">
    <source>
        <dbReference type="EMBL" id="RYC69698.1"/>
    </source>
</evidence>
<evidence type="ECO:0000313" key="3">
    <source>
        <dbReference type="Proteomes" id="UP000290407"/>
    </source>
</evidence>
<dbReference type="EMBL" id="SBLB01000003">
    <property type="protein sequence ID" value="RYC69698.1"/>
    <property type="molecule type" value="Genomic_DNA"/>
</dbReference>
<dbReference type="RefSeq" id="WP_129601976.1">
    <property type="nucleotide sequence ID" value="NZ_SBLB01000003.1"/>
</dbReference>
<keyword evidence="3" id="KW-1185">Reference proteome</keyword>
<feature type="transmembrane region" description="Helical" evidence="1">
    <location>
        <begin position="32"/>
        <end position="52"/>
    </location>
</feature>
<dbReference type="Proteomes" id="UP000290407">
    <property type="component" value="Unassembled WGS sequence"/>
</dbReference>
<sequence length="467" mass="52285">MNKLLLMVLCFLMAQLTPVVYQLGFGYREAFIYPSLLSHTLLVVPIFVVFHLKNRFTKGFLLIWIGWLFVGEVKILTYYAVNPYYIAMDEGCIIYNLFLSCLSLGMLVHDQLTPVKQVPASAQQTGRPLFNDLTWLEYPLLFFPLLWFADFINHVGYIPILSGSDFTDKMYEIDYGYVYNYGFFNCVSAVLLYDRFQRADHKAARFAWLVAVVGAVLIMTIDSKRLFLLVSLLSIFAYDRVLAGRVAINLKSVIMLASAVLLYAVLQSLRLGNMSMSITGTEGFPLGVEFREYIRAVNEFRPGEIPGYDLTASTLGSLINSSVLKLAGFDKSALVAKDSAFSFMKLFDASNTLGIRTGLTSELYFAYGFYGLLVITGFGYAVSALAYSLLTVSRKSTLVLQIVSFSLLVLTVFGQSSVTAGCLCVLLYLYGLIRLVSPRLPRFALPVSPAEPSPAYYSRDLHYHSRT</sequence>
<evidence type="ECO:0000256" key="1">
    <source>
        <dbReference type="SAM" id="Phobius"/>
    </source>
</evidence>
<feature type="transmembrane region" description="Helical" evidence="1">
    <location>
        <begin position="177"/>
        <end position="194"/>
    </location>
</feature>
<feature type="transmembrane region" description="Helical" evidence="1">
    <location>
        <begin position="59"/>
        <end position="81"/>
    </location>
</feature>
<protein>
    <recommendedName>
        <fullName evidence="4">Oligosaccharide repeat unit polymerase</fullName>
    </recommendedName>
</protein>
<feature type="transmembrane region" description="Helical" evidence="1">
    <location>
        <begin position="93"/>
        <end position="112"/>
    </location>
</feature>
<accession>A0A4V1RWB6</accession>
<dbReference type="AlphaFoldDB" id="A0A4V1RWB6"/>